<dbReference type="RefSeq" id="WP_188406932.1">
    <property type="nucleotide sequence ID" value="NZ_BMGL01000013.1"/>
</dbReference>
<organism evidence="1 2">
    <name type="scientific">Psychroflexus salis</name>
    <dbReference type="NCBI Taxonomy" id="1526574"/>
    <lineage>
        <taxon>Bacteria</taxon>
        <taxon>Pseudomonadati</taxon>
        <taxon>Bacteroidota</taxon>
        <taxon>Flavobacteriia</taxon>
        <taxon>Flavobacteriales</taxon>
        <taxon>Flavobacteriaceae</taxon>
        <taxon>Psychroflexus</taxon>
    </lineage>
</organism>
<name>A0A916ZZU6_9FLAO</name>
<dbReference type="AlphaFoldDB" id="A0A916ZZU6"/>
<protein>
    <submittedName>
        <fullName evidence="1">Uncharacterized protein</fullName>
    </submittedName>
</protein>
<gene>
    <name evidence="1" type="ORF">GCM10010831_22170</name>
</gene>
<keyword evidence="2" id="KW-1185">Reference proteome</keyword>
<sequence>MKIPRFIMGDASECPDSIFVIHTEFPRCIIDLSTDELKFWEDISKEDEDELREETANLVKEASDFYDAEIQFYEQQEN</sequence>
<comment type="caution">
    <text evidence="1">The sequence shown here is derived from an EMBL/GenBank/DDBJ whole genome shotgun (WGS) entry which is preliminary data.</text>
</comment>
<reference evidence="1 2" key="1">
    <citation type="journal article" date="2014" name="Int. J. Syst. Evol. Microbiol.">
        <title>Complete genome sequence of Corynebacterium casei LMG S-19264T (=DSM 44701T), isolated from a smear-ripened cheese.</title>
        <authorList>
            <consortium name="US DOE Joint Genome Institute (JGI-PGF)"/>
            <person name="Walter F."/>
            <person name="Albersmeier A."/>
            <person name="Kalinowski J."/>
            <person name="Ruckert C."/>
        </authorList>
    </citation>
    <scope>NUCLEOTIDE SEQUENCE [LARGE SCALE GENOMIC DNA]</scope>
    <source>
        <strain evidence="1 2">CGMCC 1.12925</strain>
    </source>
</reference>
<accession>A0A916ZZU6</accession>
<dbReference type="EMBL" id="BMGL01000013">
    <property type="protein sequence ID" value="GGE20622.1"/>
    <property type="molecule type" value="Genomic_DNA"/>
</dbReference>
<dbReference type="Proteomes" id="UP000599688">
    <property type="component" value="Unassembled WGS sequence"/>
</dbReference>
<evidence type="ECO:0000313" key="2">
    <source>
        <dbReference type="Proteomes" id="UP000599688"/>
    </source>
</evidence>
<proteinExistence type="predicted"/>
<evidence type="ECO:0000313" key="1">
    <source>
        <dbReference type="EMBL" id="GGE20622.1"/>
    </source>
</evidence>